<dbReference type="CDD" id="cd00110">
    <property type="entry name" value="LamG"/>
    <property type="match status" value="2"/>
</dbReference>
<feature type="domain" description="Laminin G" evidence="4">
    <location>
        <begin position="344"/>
        <end position="525"/>
    </location>
</feature>
<feature type="domain" description="Laminin G" evidence="4">
    <location>
        <begin position="82"/>
        <end position="275"/>
    </location>
</feature>
<evidence type="ECO:0000256" key="2">
    <source>
        <dbReference type="PROSITE-ProRule" id="PRU00076"/>
    </source>
</evidence>
<organism evidence="6">
    <name type="scientific">Hydatigena taeniaeformis</name>
    <name type="common">Feline tapeworm</name>
    <name type="synonym">Taenia taeniaeformis</name>
    <dbReference type="NCBI Taxonomy" id="6205"/>
    <lineage>
        <taxon>Eukaryota</taxon>
        <taxon>Metazoa</taxon>
        <taxon>Spiralia</taxon>
        <taxon>Lophotrochozoa</taxon>
        <taxon>Platyhelminthes</taxon>
        <taxon>Cestoda</taxon>
        <taxon>Eucestoda</taxon>
        <taxon>Cyclophyllidea</taxon>
        <taxon>Taeniidae</taxon>
        <taxon>Hydatigera</taxon>
    </lineage>
</organism>
<dbReference type="Gene3D" id="2.10.25.10">
    <property type="entry name" value="Laminin"/>
    <property type="match status" value="1"/>
</dbReference>
<dbReference type="InterPro" id="IPR013320">
    <property type="entry name" value="ConA-like_dom_sf"/>
</dbReference>
<protein>
    <submittedName>
        <fullName evidence="6">Neurexin-4</fullName>
    </submittedName>
</protein>
<reference evidence="6" key="1">
    <citation type="submission" date="2017-02" db="UniProtKB">
        <authorList>
            <consortium name="WormBaseParasite"/>
        </authorList>
    </citation>
    <scope>IDENTIFICATION</scope>
</reference>
<dbReference type="Gene3D" id="2.60.120.200">
    <property type="match status" value="2"/>
</dbReference>
<dbReference type="PANTHER" id="PTHR15036:SF89">
    <property type="entry name" value="NEUREXIN 1, ISOFORM F"/>
    <property type="match status" value="1"/>
</dbReference>
<dbReference type="SUPFAM" id="SSF49899">
    <property type="entry name" value="Concanavalin A-like lectins/glucanases"/>
    <property type="match status" value="2"/>
</dbReference>
<keyword evidence="2" id="KW-0245">EGF-like domain</keyword>
<evidence type="ECO:0000259" key="4">
    <source>
        <dbReference type="PROSITE" id="PS50025"/>
    </source>
</evidence>
<dbReference type="InterPro" id="IPR001791">
    <property type="entry name" value="Laminin_G"/>
</dbReference>
<dbReference type="Pfam" id="PF02210">
    <property type="entry name" value="Laminin_G_2"/>
    <property type="match status" value="2"/>
</dbReference>
<keyword evidence="1" id="KW-1015">Disulfide bond</keyword>
<feature type="domain" description="EGF-like" evidence="5">
    <location>
        <begin position="292"/>
        <end position="329"/>
    </location>
</feature>
<keyword evidence="3" id="KW-1133">Transmembrane helix</keyword>
<proteinExistence type="predicted"/>
<evidence type="ECO:0000259" key="5">
    <source>
        <dbReference type="PROSITE" id="PS50026"/>
    </source>
</evidence>
<dbReference type="PROSITE" id="PS50026">
    <property type="entry name" value="EGF_3"/>
    <property type="match status" value="1"/>
</dbReference>
<sequence>LVEEVSAYNAESEKDTFVGRLSQFKLNGLDIIKIMDDIANYRSKESSFGSYDPGLLTLMDNWKESIEVTALTMKTERIRAFPLQFQGSGGLMEYRLRQEPCLSVRLSLKTSMSNGIILAATNFKEDFVGLELADAHLRAKYQYDSNRGQLAFEKTAPLNDTQWHDIKVQVCTVDMFTLEIEFDGAKLTPLDLPIGQADASRHAFESLFLGGIPIENAKELRSSFRPTSEYDGCLADIEIVQKSTGSPFVIESNVFLPPKNPLRTAKYTRGIKLGCSLIEQKTNEGAWKAGSAPSQCRPGACGFGGRCVQQLDTYFCDCTMSGFSGPVCTDGTLFKLSTIATAIKYSRNMAGCAIFEFSPLRNTSRDTISFGIQTVQKSRATLLHITSHSKSLDFLRLELVPFRKVFVLRLTYNMGSGIQILQESNVDIVDGLFHVVRVIRNNAYLQLQVDSEAVLESTSEGSSGNHFNEVYQVYVGCDPTIMSVSVANYVGPAFVGHISGVNINGVFLADLLLGETISGIVYKGGKDILIDPTFTPKVRQIANLPANDMGAEQVRSMTQHHQAPAIADTGSVEIGGKLYSSESEELFPPWSHDRAPQDDAIRFNGADNSVNVEDLSESEGNGQVGIANYLPSLNTWLLLAGCGAMLLLIALIIGYAVYKFRRRNEGSYNVEENRTFINQRSTSTLAPTPLLPPSLETATELAPLRRCTPVEIEFPNKEWYV</sequence>
<evidence type="ECO:0000256" key="1">
    <source>
        <dbReference type="ARBA" id="ARBA00023157"/>
    </source>
</evidence>
<dbReference type="AlphaFoldDB" id="A0A0R3WM36"/>
<dbReference type="InterPro" id="IPR050372">
    <property type="entry name" value="Neurexin-related_CASP"/>
</dbReference>
<keyword evidence="3" id="KW-0812">Transmembrane</keyword>
<comment type="caution">
    <text evidence="2">Lacks conserved residue(s) required for the propagation of feature annotation.</text>
</comment>
<evidence type="ECO:0000313" key="6">
    <source>
        <dbReference type="WBParaSite" id="TTAC_0000182401-mRNA-1"/>
    </source>
</evidence>
<dbReference type="InterPro" id="IPR000742">
    <property type="entry name" value="EGF"/>
</dbReference>
<dbReference type="CDD" id="cd00054">
    <property type="entry name" value="EGF_CA"/>
    <property type="match status" value="1"/>
</dbReference>
<feature type="transmembrane region" description="Helical" evidence="3">
    <location>
        <begin position="636"/>
        <end position="658"/>
    </location>
</feature>
<dbReference type="PROSITE" id="PS50025">
    <property type="entry name" value="LAM_G_DOMAIN"/>
    <property type="match status" value="2"/>
</dbReference>
<dbReference type="SMART" id="SM00282">
    <property type="entry name" value="LamG"/>
    <property type="match status" value="2"/>
</dbReference>
<dbReference type="WBParaSite" id="TTAC_0000182401-mRNA-1">
    <property type="protein sequence ID" value="TTAC_0000182401-mRNA-1"/>
    <property type="gene ID" value="TTAC_0000182401"/>
</dbReference>
<name>A0A0R3WM36_HYDTA</name>
<dbReference type="STRING" id="6205.A0A0R3WM36"/>
<keyword evidence="3" id="KW-0472">Membrane</keyword>
<evidence type="ECO:0000256" key="3">
    <source>
        <dbReference type="SAM" id="Phobius"/>
    </source>
</evidence>
<accession>A0A0R3WM36</accession>
<dbReference type="PANTHER" id="PTHR15036">
    <property type="entry name" value="PIKACHURIN-LIKE PROTEIN"/>
    <property type="match status" value="1"/>
</dbReference>